<dbReference type="PROSITE" id="PS50977">
    <property type="entry name" value="HTH_TETR_2"/>
    <property type="match status" value="1"/>
</dbReference>
<keyword evidence="3 5" id="KW-0238">DNA-binding</keyword>
<dbReference type="Gene3D" id="1.10.357.10">
    <property type="entry name" value="Tetracycline Repressor, domain 2"/>
    <property type="match status" value="1"/>
</dbReference>
<evidence type="ECO:0000256" key="3">
    <source>
        <dbReference type="ARBA" id="ARBA00023125"/>
    </source>
</evidence>
<comment type="caution">
    <text evidence="7">The sequence shown here is derived from an EMBL/GenBank/DDBJ whole genome shotgun (WGS) entry which is preliminary data.</text>
</comment>
<dbReference type="EMBL" id="QXMN01000002">
    <property type="protein sequence ID" value="RIX84651.1"/>
    <property type="molecule type" value="Genomic_DNA"/>
</dbReference>
<dbReference type="OrthoDB" id="9809772at2"/>
<evidence type="ECO:0000256" key="4">
    <source>
        <dbReference type="ARBA" id="ARBA00023163"/>
    </source>
</evidence>
<dbReference type="PROSITE" id="PS01081">
    <property type="entry name" value="HTH_TETR_1"/>
    <property type="match status" value="1"/>
</dbReference>
<keyword evidence="8" id="KW-1185">Reference proteome</keyword>
<dbReference type="InterPro" id="IPR009057">
    <property type="entry name" value="Homeodomain-like_sf"/>
</dbReference>
<dbReference type="Pfam" id="PF00440">
    <property type="entry name" value="TetR_N"/>
    <property type="match status" value="1"/>
</dbReference>
<name>A0A9X8D8C9_9BURK</name>
<feature type="domain" description="HTH tetR-type" evidence="6">
    <location>
        <begin position="19"/>
        <end position="79"/>
    </location>
</feature>
<proteinExistence type="predicted"/>
<organism evidence="7 8">
    <name type="scientific">Acidovorax cavernicola</name>
    <dbReference type="NCBI Taxonomy" id="1675792"/>
    <lineage>
        <taxon>Bacteria</taxon>
        <taxon>Pseudomonadati</taxon>
        <taxon>Pseudomonadota</taxon>
        <taxon>Betaproteobacteria</taxon>
        <taxon>Burkholderiales</taxon>
        <taxon>Comamonadaceae</taxon>
        <taxon>Acidovorax</taxon>
    </lineage>
</organism>
<sequence length="212" mass="22852">MTATIDKSAPSGAAESAPSEHYTRLLQGMAHAVAAKGYADTTIADIVREAAVSRRTFYEHFSTKTECLIALYETASRLGLQAVSEAFDPAQPWHTQVEQAMTAYMDYLAQDPVLLRTLFVEILGLGLPGLAARRRVNAEIANFIQVAINSSESGNTPEVPAAHLSSQMAMTVVGGINELVLQAIEQDRVGDLRELVAPATRLVRAVAADSRR</sequence>
<feature type="DNA-binding region" description="H-T-H motif" evidence="5">
    <location>
        <begin position="42"/>
        <end position="61"/>
    </location>
</feature>
<reference evidence="7 8" key="1">
    <citation type="submission" date="2018-09" db="EMBL/GenBank/DDBJ databases">
        <title>Acidovorax cavernicola nov. sp. isolated from Gruta de las Maravillas (Aracena, Spain).</title>
        <authorList>
            <person name="Jurado V."/>
            <person name="Gutierrez-Patricio S."/>
            <person name="Gonzalez-Pimentel J.L."/>
            <person name="Miller A.Z."/>
            <person name="Laiz L."/>
            <person name="Saiz-Jimenez C."/>
        </authorList>
    </citation>
    <scope>NUCLEOTIDE SEQUENCE [LARGE SCALE GENOMIC DNA]</scope>
    <source>
        <strain evidence="7 8">1011MAR4D40.2</strain>
    </source>
</reference>
<evidence type="ECO:0000256" key="5">
    <source>
        <dbReference type="PROSITE-ProRule" id="PRU00335"/>
    </source>
</evidence>
<dbReference type="GO" id="GO:0003700">
    <property type="term" value="F:DNA-binding transcription factor activity"/>
    <property type="evidence" value="ECO:0007669"/>
    <property type="project" value="TreeGrafter"/>
</dbReference>
<accession>A0A9X8D8C9</accession>
<gene>
    <name evidence="7" type="ORF">D3H34_03250</name>
</gene>
<dbReference type="InterPro" id="IPR001647">
    <property type="entry name" value="HTH_TetR"/>
</dbReference>
<evidence type="ECO:0000313" key="8">
    <source>
        <dbReference type="Proteomes" id="UP000265619"/>
    </source>
</evidence>
<dbReference type="PANTHER" id="PTHR30055:SF187">
    <property type="entry name" value="TRANSCRIPTIONAL REGULATORY PROTEIN"/>
    <property type="match status" value="1"/>
</dbReference>
<dbReference type="RefSeq" id="WP_119552021.1">
    <property type="nucleotide sequence ID" value="NZ_QXMN01000002.1"/>
</dbReference>
<dbReference type="SUPFAM" id="SSF46689">
    <property type="entry name" value="Homeodomain-like"/>
    <property type="match status" value="1"/>
</dbReference>
<dbReference type="GO" id="GO:0000976">
    <property type="term" value="F:transcription cis-regulatory region binding"/>
    <property type="evidence" value="ECO:0007669"/>
    <property type="project" value="TreeGrafter"/>
</dbReference>
<dbReference type="InterPro" id="IPR023772">
    <property type="entry name" value="DNA-bd_HTH_TetR-type_CS"/>
</dbReference>
<evidence type="ECO:0000256" key="1">
    <source>
        <dbReference type="ARBA" id="ARBA00022491"/>
    </source>
</evidence>
<dbReference type="InterPro" id="IPR050109">
    <property type="entry name" value="HTH-type_TetR-like_transc_reg"/>
</dbReference>
<dbReference type="AlphaFoldDB" id="A0A9X8D8C9"/>
<protein>
    <submittedName>
        <fullName evidence="7">TetR/AcrR family transcriptional regulator</fullName>
    </submittedName>
</protein>
<evidence type="ECO:0000313" key="7">
    <source>
        <dbReference type="EMBL" id="RIX84651.1"/>
    </source>
</evidence>
<evidence type="ECO:0000256" key="2">
    <source>
        <dbReference type="ARBA" id="ARBA00023015"/>
    </source>
</evidence>
<dbReference type="PANTHER" id="PTHR30055">
    <property type="entry name" value="HTH-TYPE TRANSCRIPTIONAL REGULATOR RUTR"/>
    <property type="match status" value="1"/>
</dbReference>
<evidence type="ECO:0000259" key="6">
    <source>
        <dbReference type="PROSITE" id="PS50977"/>
    </source>
</evidence>
<keyword evidence="2" id="KW-0805">Transcription regulation</keyword>
<dbReference type="Proteomes" id="UP000265619">
    <property type="component" value="Unassembled WGS sequence"/>
</dbReference>
<keyword evidence="4" id="KW-0804">Transcription</keyword>
<keyword evidence="1" id="KW-0678">Repressor</keyword>